<dbReference type="Pfam" id="PF02465">
    <property type="entry name" value="FliD_N"/>
    <property type="match status" value="1"/>
</dbReference>
<dbReference type="Proteomes" id="UP000184305">
    <property type="component" value="Unassembled WGS sequence"/>
</dbReference>
<keyword evidence="8" id="KW-0969">Cilium</keyword>
<reference evidence="9" key="1">
    <citation type="submission" date="2016-11" db="EMBL/GenBank/DDBJ databases">
        <authorList>
            <person name="Varghese N."/>
            <person name="Submissions S."/>
        </authorList>
    </citation>
    <scope>NUCLEOTIDE SEQUENCE [LARGE SCALE GENOMIC DNA]</scope>
    <source>
        <strain evidence="9">CECT 8089</strain>
    </source>
</reference>
<feature type="domain" description="Flagellar hook-associated protein 2 C-terminal" evidence="7">
    <location>
        <begin position="227"/>
        <end position="451"/>
    </location>
</feature>
<protein>
    <recommendedName>
        <fullName evidence="5">Flagellar hook-associated protein 2</fullName>
        <shortName evidence="5">HAP2</shortName>
    </recommendedName>
    <alternativeName>
        <fullName evidence="5">Flagellar cap protein</fullName>
    </alternativeName>
</protein>
<evidence type="ECO:0000256" key="2">
    <source>
        <dbReference type="ARBA" id="ARBA00011255"/>
    </source>
</evidence>
<keyword evidence="8" id="KW-0966">Cell projection</keyword>
<comment type="subcellular location">
    <subcellularLocation>
        <location evidence="5">Secreted</location>
    </subcellularLocation>
    <subcellularLocation>
        <location evidence="5">Bacterial flagellum</location>
    </subcellularLocation>
</comment>
<evidence type="ECO:0000259" key="6">
    <source>
        <dbReference type="Pfam" id="PF02465"/>
    </source>
</evidence>
<comment type="subunit">
    <text evidence="2 5">Homopentamer.</text>
</comment>
<evidence type="ECO:0000256" key="5">
    <source>
        <dbReference type="RuleBase" id="RU362066"/>
    </source>
</evidence>
<organism evidence="8 9">
    <name type="scientific">Phytopseudomonas punonensis</name>
    <dbReference type="NCBI Taxonomy" id="1220495"/>
    <lineage>
        <taxon>Bacteria</taxon>
        <taxon>Pseudomonadati</taxon>
        <taxon>Pseudomonadota</taxon>
        <taxon>Gammaproteobacteria</taxon>
        <taxon>Pseudomonadales</taxon>
        <taxon>Pseudomonadaceae</taxon>
        <taxon>Phytopseudomonas</taxon>
    </lineage>
</organism>
<proteinExistence type="inferred from homology"/>
<comment type="function">
    <text evidence="5">Required for morphogenesis and for the elongation of the flagellar filament by facilitating polymerization of the flagellin monomers at the tip of growing filament. Forms a capping structure, which prevents flagellin subunits (transported through the central channel of the flagellum) from leaking out without polymerization at the distal end.</text>
</comment>
<dbReference type="OrthoDB" id="9810816at2"/>
<evidence type="ECO:0000313" key="9">
    <source>
        <dbReference type="Proteomes" id="UP000184305"/>
    </source>
</evidence>
<evidence type="ECO:0000313" key="8">
    <source>
        <dbReference type="EMBL" id="SHL71726.1"/>
    </source>
</evidence>
<feature type="domain" description="Flagellar hook-associated protein 2 N-terminal" evidence="6">
    <location>
        <begin position="12"/>
        <end position="108"/>
    </location>
</feature>
<gene>
    <name evidence="8" type="ORF">SAMN05216288_2272</name>
</gene>
<dbReference type="Pfam" id="PF07195">
    <property type="entry name" value="FliD_C"/>
    <property type="match status" value="1"/>
</dbReference>
<keyword evidence="9" id="KW-1185">Reference proteome</keyword>
<dbReference type="PANTHER" id="PTHR30288:SF0">
    <property type="entry name" value="FLAGELLAR HOOK-ASSOCIATED PROTEIN 2"/>
    <property type="match status" value="1"/>
</dbReference>
<sequence>MAIGGIQTGINSGLPIGELVTAMVNAEKAPKEAQLARLSSSTTVKLTGLGKLNTALGEFQTALKDLNSPALFEKRTATSSNTSALTATAGKTASAGSYQVEVKSLASASKVATQALDGNFKSGGSDEVLSVKLGDSGTAVDVKITAGSDLASIRDQLNSALKDKGVSVSTINDPATGKSRLVFSGNETGDGKDVIVSGSGDLAALSVDGRTKLDPADTQGAGYIVQATNAQFSIDGLVLSSPTNTVKGAIADVDFDLLATTESNKPLTLKVGEDNAGVKAGIKKFVEAYNKLINTTNDLTRVTKVGEDGTPLVGGLVGDSTVRNLVGGVRNELVNPVGGDGVRVLADLGITTQKDGTLKIEDTKLDAALKDNFDAVGSFFLGDTGLMKRLDGQVTAYSQTGGILSQRMSALQSTDADIKKQTEDLKVRVDSMQKRLLAQFNAMDSLVGQLNGTSSQLQNTLSNLPGVVRKNS</sequence>
<dbReference type="InterPro" id="IPR003481">
    <property type="entry name" value="FliD_N"/>
</dbReference>
<dbReference type="GO" id="GO:0007155">
    <property type="term" value="P:cell adhesion"/>
    <property type="evidence" value="ECO:0007669"/>
    <property type="project" value="InterPro"/>
</dbReference>
<dbReference type="GO" id="GO:0009424">
    <property type="term" value="C:bacterial-type flagellum hook"/>
    <property type="evidence" value="ECO:0007669"/>
    <property type="project" value="UniProtKB-UniRule"/>
</dbReference>
<dbReference type="STRING" id="1220495.SAMN05216288_2272"/>
<evidence type="ECO:0000256" key="3">
    <source>
        <dbReference type="ARBA" id="ARBA00023054"/>
    </source>
</evidence>
<dbReference type="RefSeq" id="WP_073264316.1">
    <property type="nucleotide sequence ID" value="NZ_FRBQ01000002.1"/>
</dbReference>
<dbReference type="GO" id="GO:0005576">
    <property type="term" value="C:extracellular region"/>
    <property type="evidence" value="ECO:0007669"/>
    <property type="project" value="UniProtKB-SubCell"/>
</dbReference>
<dbReference type="InterPro" id="IPR040026">
    <property type="entry name" value="FliD"/>
</dbReference>
<dbReference type="InterPro" id="IPR010809">
    <property type="entry name" value="FliD_C"/>
</dbReference>
<keyword evidence="8" id="KW-0282">Flagellum</keyword>
<dbReference type="GO" id="GO:0009421">
    <property type="term" value="C:bacterial-type flagellum filament cap"/>
    <property type="evidence" value="ECO:0007669"/>
    <property type="project" value="InterPro"/>
</dbReference>
<keyword evidence="3" id="KW-0175">Coiled coil</keyword>
<evidence type="ECO:0000256" key="1">
    <source>
        <dbReference type="ARBA" id="ARBA00009764"/>
    </source>
</evidence>
<comment type="similarity">
    <text evidence="1 5">Belongs to the FliD family.</text>
</comment>
<accession>A0A1M7CWW9</accession>
<dbReference type="GO" id="GO:0071973">
    <property type="term" value="P:bacterial-type flagellum-dependent cell motility"/>
    <property type="evidence" value="ECO:0007669"/>
    <property type="project" value="TreeGrafter"/>
</dbReference>
<dbReference type="InterPro" id="IPR010810">
    <property type="entry name" value="Flagellin_hook_IN_motif"/>
</dbReference>
<dbReference type="EMBL" id="FRBQ01000002">
    <property type="protein sequence ID" value="SHL71726.1"/>
    <property type="molecule type" value="Genomic_DNA"/>
</dbReference>
<name>A0A1M7CWW9_9GAMM</name>
<dbReference type="AlphaFoldDB" id="A0A1M7CWW9"/>
<keyword evidence="5" id="KW-0964">Secreted</keyword>
<evidence type="ECO:0000256" key="4">
    <source>
        <dbReference type="ARBA" id="ARBA00023143"/>
    </source>
</evidence>
<dbReference type="PANTHER" id="PTHR30288">
    <property type="entry name" value="FLAGELLAR CAP/ASSEMBLY PROTEIN FLID"/>
    <property type="match status" value="1"/>
</dbReference>
<keyword evidence="4 5" id="KW-0975">Bacterial flagellum</keyword>
<evidence type="ECO:0000259" key="7">
    <source>
        <dbReference type="Pfam" id="PF07195"/>
    </source>
</evidence>
<dbReference type="Pfam" id="PF07196">
    <property type="entry name" value="Flagellin_IN"/>
    <property type="match status" value="1"/>
</dbReference>